<dbReference type="InterPro" id="IPR036388">
    <property type="entry name" value="WH-like_DNA-bd_sf"/>
</dbReference>
<keyword evidence="4" id="KW-0238">DNA-binding</keyword>
<sequence length="463" mass="52854">MQEKVLSIPIESPTTKTQLHQSQQLTPTKALAAFNNFSNSPSQSPLMSPHQSPQSPVVGKNGCLFVHKLYNMIFDQNYQNLIFWNSHGTSFTVNNVVKFSKEVLPKHFKHNNFSSFVRQLNMYSFLKTNKSNRSRSILENQVWEFSHPKFLRDQPELLDDIKSTKARKSLELDKNSSQSSNQVIVQLQSQLAQVLMSVQSMQEQFTEVVRELNDVKRKGAIHQVMMRNVLLFMQEKRNLHQQGKEMEKCGVNIQNFKQIVEIPEFEAAIQDPSFAPMDQELTSSNKANDSNFNLDGTDFGFQMFDDLLPTESKGDTMPQPLIPQQQQNQVQLPQAVQQNNILTSSFTPPSSQIFKSELNSQQLHQQPLHFNSVQSTQNNQTQSSAFNAPMQSPYQHASQSPYQPSTLQNSYQQQPSLPPYQAPSQSQYNQSNPLLYNNNALSNRHLISQQPLVANMLTSKNVY</sequence>
<dbReference type="GO" id="GO:0005634">
    <property type="term" value="C:nucleus"/>
    <property type="evidence" value="ECO:0007669"/>
    <property type="project" value="UniProtKB-SubCell"/>
</dbReference>
<evidence type="ECO:0000256" key="7">
    <source>
        <dbReference type="RuleBase" id="RU004020"/>
    </source>
</evidence>
<keyword evidence="6" id="KW-0539">Nucleus</keyword>
<keyword evidence="8" id="KW-0175">Coiled coil</keyword>
<dbReference type="GO" id="GO:0003700">
    <property type="term" value="F:DNA-binding transcription factor activity"/>
    <property type="evidence" value="ECO:0007669"/>
    <property type="project" value="InterPro"/>
</dbReference>
<evidence type="ECO:0000259" key="10">
    <source>
        <dbReference type="SMART" id="SM00415"/>
    </source>
</evidence>
<evidence type="ECO:0000256" key="5">
    <source>
        <dbReference type="ARBA" id="ARBA00023163"/>
    </source>
</evidence>
<feature type="compositionally biased region" description="Low complexity" evidence="9">
    <location>
        <begin position="375"/>
        <end position="388"/>
    </location>
</feature>
<gene>
    <name evidence="11" type="ORF">HK099_006751</name>
</gene>
<evidence type="ECO:0000313" key="12">
    <source>
        <dbReference type="Proteomes" id="UP001211065"/>
    </source>
</evidence>
<dbReference type="PANTHER" id="PTHR10015:SF427">
    <property type="entry name" value="HEAT SHOCK FACTOR PROTEIN"/>
    <property type="match status" value="1"/>
</dbReference>
<keyword evidence="12" id="KW-1185">Reference proteome</keyword>
<feature type="coiled-coil region" evidence="8">
    <location>
        <begin position="184"/>
        <end position="218"/>
    </location>
</feature>
<feature type="compositionally biased region" description="Low complexity" evidence="9">
    <location>
        <begin position="422"/>
        <end position="434"/>
    </location>
</feature>
<feature type="region of interest" description="Disordered" evidence="9">
    <location>
        <begin position="307"/>
        <end position="333"/>
    </location>
</feature>
<evidence type="ECO:0000256" key="6">
    <source>
        <dbReference type="ARBA" id="ARBA00023242"/>
    </source>
</evidence>
<evidence type="ECO:0000256" key="4">
    <source>
        <dbReference type="ARBA" id="ARBA00023125"/>
    </source>
</evidence>
<evidence type="ECO:0000256" key="9">
    <source>
        <dbReference type="SAM" id="MobiDB-lite"/>
    </source>
</evidence>
<evidence type="ECO:0000256" key="1">
    <source>
        <dbReference type="ARBA" id="ARBA00004123"/>
    </source>
</evidence>
<comment type="caution">
    <text evidence="11">The sequence shown here is derived from an EMBL/GenBank/DDBJ whole genome shotgun (WGS) entry which is preliminary data.</text>
</comment>
<feature type="compositionally biased region" description="Low complexity" evidence="9">
    <location>
        <begin position="318"/>
        <end position="333"/>
    </location>
</feature>
<dbReference type="GO" id="GO:0043565">
    <property type="term" value="F:sequence-specific DNA binding"/>
    <property type="evidence" value="ECO:0007669"/>
    <property type="project" value="InterPro"/>
</dbReference>
<dbReference type="Gene3D" id="1.10.10.10">
    <property type="entry name" value="Winged helix-like DNA-binding domain superfamily/Winged helix DNA-binding domain"/>
    <property type="match status" value="1"/>
</dbReference>
<feature type="compositionally biased region" description="Polar residues" evidence="9">
    <location>
        <begin position="389"/>
        <end position="406"/>
    </location>
</feature>
<keyword evidence="3" id="KW-0805">Transcription regulation</keyword>
<evidence type="ECO:0000256" key="2">
    <source>
        <dbReference type="ARBA" id="ARBA00006403"/>
    </source>
</evidence>
<feature type="region of interest" description="Disordered" evidence="9">
    <location>
        <begin position="375"/>
        <end position="436"/>
    </location>
</feature>
<organism evidence="11 12">
    <name type="scientific">Clydaea vesicula</name>
    <dbReference type="NCBI Taxonomy" id="447962"/>
    <lineage>
        <taxon>Eukaryota</taxon>
        <taxon>Fungi</taxon>
        <taxon>Fungi incertae sedis</taxon>
        <taxon>Chytridiomycota</taxon>
        <taxon>Chytridiomycota incertae sedis</taxon>
        <taxon>Chytridiomycetes</taxon>
        <taxon>Lobulomycetales</taxon>
        <taxon>Lobulomycetaceae</taxon>
        <taxon>Clydaea</taxon>
    </lineage>
</organism>
<comment type="similarity">
    <text evidence="2 7">Belongs to the HSF family.</text>
</comment>
<comment type="subcellular location">
    <subcellularLocation>
        <location evidence="1">Nucleus</location>
    </subcellularLocation>
</comment>
<protein>
    <recommendedName>
        <fullName evidence="10">HSF-type DNA-binding domain-containing protein</fullName>
    </recommendedName>
</protein>
<dbReference type="PANTHER" id="PTHR10015">
    <property type="entry name" value="HEAT SHOCK TRANSCRIPTION FACTOR"/>
    <property type="match status" value="1"/>
</dbReference>
<dbReference type="PRINTS" id="PR00056">
    <property type="entry name" value="HSFDOMAIN"/>
</dbReference>
<dbReference type="SMART" id="SM00415">
    <property type="entry name" value="HSF"/>
    <property type="match status" value="1"/>
</dbReference>
<dbReference type="InterPro" id="IPR000232">
    <property type="entry name" value="HSF_DNA-bd"/>
</dbReference>
<dbReference type="EMBL" id="JADGJW010000060">
    <property type="protein sequence ID" value="KAJ3225478.1"/>
    <property type="molecule type" value="Genomic_DNA"/>
</dbReference>
<dbReference type="InterPro" id="IPR036390">
    <property type="entry name" value="WH_DNA-bd_sf"/>
</dbReference>
<feature type="domain" description="HSF-type DNA-binding" evidence="10">
    <location>
        <begin position="61"/>
        <end position="164"/>
    </location>
</feature>
<dbReference type="SUPFAM" id="SSF46785">
    <property type="entry name" value="Winged helix' DNA-binding domain"/>
    <property type="match status" value="1"/>
</dbReference>
<dbReference type="Proteomes" id="UP001211065">
    <property type="component" value="Unassembled WGS sequence"/>
</dbReference>
<accession>A0AAD5U624</accession>
<name>A0AAD5U624_9FUNG</name>
<dbReference type="AlphaFoldDB" id="A0AAD5U624"/>
<dbReference type="Pfam" id="PF00447">
    <property type="entry name" value="HSF_DNA-bind"/>
    <property type="match status" value="1"/>
</dbReference>
<evidence type="ECO:0000256" key="3">
    <source>
        <dbReference type="ARBA" id="ARBA00023015"/>
    </source>
</evidence>
<evidence type="ECO:0000256" key="8">
    <source>
        <dbReference type="SAM" id="Coils"/>
    </source>
</evidence>
<keyword evidence="5" id="KW-0804">Transcription</keyword>
<dbReference type="FunFam" id="1.10.10.10:FF:000027">
    <property type="entry name" value="Heat shock transcription factor 1"/>
    <property type="match status" value="1"/>
</dbReference>
<evidence type="ECO:0000313" key="11">
    <source>
        <dbReference type="EMBL" id="KAJ3225478.1"/>
    </source>
</evidence>
<reference evidence="11" key="1">
    <citation type="submission" date="2020-05" db="EMBL/GenBank/DDBJ databases">
        <title>Phylogenomic resolution of chytrid fungi.</title>
        <authorList>
            <person name="Stajich J.E."/>
            <person name="Amses K."/>
            <person name="Simmons R."/>
            <person name="Seto K."/>
            <person name="Myers J."/>
            <person name="Bonds A."/>
            <person name="Quandt C.A."/>
            <person name="Barry K."/>
            <person name="Liu P."/>
            <person name="Grigoriev I."/>
            <person name="Longcore J.E."/>
            <person name="James T.Y."/>
        </authorList>
    </citation>
    <scope>NUCLEOTIDE SEQUENCE</scope>
    <source>
        <strain evidence="11">JEL0476</strain>
    </source>
</reference>
<proteinExistence type="inferred from homology"/>